<dbReference type="RefSeq" id="WP_150456637.1">
    <property type="nucleotide sequence ID" value="NZ_VYKK01000004.1"/>
</dbReference>
<proteinExistence type="predicted"/>
<dbReference type="EMBL" id="VYKK01000004">
    <property type="protein sequence ID" value="KAA9007347.1"/>
    <property type="molecule type" value="Genomic_DNA"/>
</dbReference>
<dbReference type="Proteomes" id="UP000367750">
    <property type="component" value="Unassembled WGS sequence"/>
</dbReference>
<comment type="caution">
    <text evidence="1">The sequence shown here is derived from an EMBL/GenBank/DDBJ whole genome shotgun (WGS) entry which is preliminary data.</text>
</comment>
<gene>
    <name evidence="1" type="ORF">F4V43_02350</name>
</gene>
<dbReference type="OrthoDB" id="2622924at2"/>
<keyword evidence="2" id="KW-1185">Reference proteome</keyword>
<reference evidence="1 2" key="1">
    <citation type="submission" date="2019-09" db="EMBL/GenBank/DDBJ databases">
        <title>Bacillus ochoae sp. nov., Paenibacillus whitsoniae sp. nov., Paenibacillus spiritus sp. nov. Isolated from the Mars Exploration Rover during spacecraft assembly.</title>
        <authorList>
            <person name="Seuylemezian A."/>
            <person name="Vaishampayan P."/>
        </authorList>
    </citation>
    <scope>NUCLEOTIDE SEQUENCE [LARGE SCALE GENOMIC DNA]</scope>
    <source>
        <strain evidence="1 2">MER_111</strain>
    </source>
</reference>
<dbReference type="AlphaFoldDB" id="A0A5J5GGY1"/>
<name>A0A5J5GGY1_9BACL</name>
<organism evidence="1 2">
    <name type="scientific">Paenibacillus spiritus</name>
    <dbReference type="NCBI Taxonomy" id="2496557"/>
    <lineage>
        <taxon>Bacteria</taxon>
        <taxon>Bacillati</taxon>
        <taxon>Bacillota</taxon>
        <taxon>Bacilli</taxon>
        <taxon>Bacillales</taxon>
        <taxon>Paenibacillaceae</taxon>
        <taxon>Paenibacillus</taxon>
    </lineage>
</organism>
<evidence type="ECO:0000313" key="2">
    <source>
        <dbReference type="Proteomes" id="UP000367750"/>
    </source>
</evidence>
<protein>
    <submittedName>
        <fullName evidence="1">Uncharacterized protein</fullName>
    </submittedName>
</protein>
<accession>A0A5J5GGY1</accession>
<sequence>MTKVVEEVKIQLMDDGGLYIVKNGQEGELADYNTIDYFLAAGYVPSDTKATFVMQQGRFVWFEEYETDFDDESYLVKSGFRPDGVPVKFSEVLEDYLFWYQGSALELVECINGVFQATIRKQDGETIVIRC</sequence>
<evidence type="ECO:0000313" key="1">
    <source>
        <dbReference type="EMBL" id="KAA9007347.1"/>
    </source>
</evidence>